<evidence type="ECO:0000256" key="1">
    <source>
        <dbReference type="SAM" id="Phobius"/>
    </source>
</evidence>
<feature type="transmembrane region" description="Helical" evidence="1">
    <location>
        <begin position="12"/>
        <end position="41"/>
    </location>
</feature>
<dbReference type="AlphaFoldDB" id="A0A2P2Q7H4"/>
<organism evidence="2">
    <name type="scientific">Rhizophora mucronata</name>
    <name type="common">Asiatic mangrove</name>
    <dbReference type="NCBI Taxonomy" id="61149"/>
    <lineage>
        <taxon>Eukaryota</taxon>
        <taxon>Viridiplantae</taxon>
        <taxon>Streptophyta</taxon>
        <taxon>Embryophyta</taxon>
        <taxon>Tracheophyta</taxon>
        <taxon>Spermatophyta</taxon>
        <taxon>Magnoliopsida</taxon>
        <taxon>eudicotyledons</taxon>
        <taxon>Gunneridae</taxon>
        <taxon>Pentapetalae</taxon>
        <taxon>rosids</taxon>
        <taxon>fabids</taxon>
        <taxon>Malpighiales</taxon>
        <taxon>Rhizophoraceae</taxon>
        <taxon>Rhizophora</taxon>
    </lineage>
</organism>
<accession>A0A2P2Q7H4</accession>
<sequence length="82" mass="10033">MRIIKIKNKKNLYLFNFDTAITLTLVVIYLFFVYWLFLFFFCFHCLSLLKSHFLQNPFPTYSTKRLQFWQPKIPEGVKIQCQ</sequence>
<keyword evidence="1" id="KW-1133">Transmembrane helix</keyword>
<keyword evidence="1" id="KW-0472">Membrane</keyword>
<protein>
    <submittedName>
        <fullName evidence="2">Uncharacterized protein</fullName>
    </submittedName>
</protein>
<dbReference type="EMBL" id="GGEC01082464">
    <property type="protein sequence ID" value="MBX62948.1"/>
    <property type="molecule type" value="Transcribed_RNA"/>
</dbReference>
<reference evidence="2" key="1">
    <citation type="submission" date="2018-02" db="EMBL/GenBank/DDBJ databases">
        <title>Rhizophora mucronata_Transcriptome.</title>
        <authorList>
            <person name="Meera S.P."/>
            <person name="Sreeshan A."/>
            <person name="Augustine A."/>
        </authorList>
    </citation>
    <scope>NUCLEOTIDE SEQUENCE</scope>
    <source>
        <tissue evidence="2">Leaf</tissue>
    </source>
</reference>
<proteinExistence type="predicted"/>
<evidence type="ECO:0000313" key="2">
    <source>
        <dbReference type="EMBL" id="MBX62948.1"/>
    </source>
</evidence>
<keyword evidence="1" id="KW-0812">Transmembrane</keyword>
<name>A0A2P2Q7H4_RHIMU</name>